<comment type="subcellular location">
    <subcellularLocation>
        <location evidence="1">Cell inner membrane</location>
        <topology evidence="1">Multi-pass membrane protein</topology>
    </subcellularLocation>
</comment>
<keyword evidence="6" id="KW-0029">Amino-acid transport</keyword>
<dbReference type="Proteomes" id="UP000226429">
    <property type="component" value="Unassembled WGS sequence"/>
</dbReference>
<feature type="transmembrane region" description="Helical" evidence="9">
    <location>
        <begin position="192"/>
        <end position="213"/>
    </location>
</feature>
<name>A0A370CJQ2_9COXI</name>
<evidence type="ECO:0000313" key="11">
    <source>
        <dbReference type="Proteomes" id="UP000226429"/>
    </source>
</evidence>
<sequence length="400" mass="43130">MALSTRVKSPSLVGGILLIVGNVIGAGILALPIATAQLGLGLALLVLVAFWALMLLGAAFYFLEANLALPAGSNLVSMARTSLGLPGAGAAWICNLLVLYSLIAAYIAGGGDLVSLNLQHTGLILSSVMGPLLFLLFFGGIVTLGIARIDYVNRLLMFFKACVFLSVLFGFSQHLSPNYVLLLPSQSISSSLVIIVLTSYGFACIIPSLRSYYHSDVRKIKRMIYWGMGIALLCYLLWVTLIFCVIPPQGAYGLHQMANSAHPVSDLQRALSHALHLTWITQAINIFSGICIMTSFLTNSVSLVDFISDGLSGYKRRGKQLLVYLLAYVPPFAVVLFYPRAFLLGLSMAGMLAIVLMLILPALMVWRFRYLAGQGCIRGQCGAILLLSIGIFLLIGFIWG</sequence>
<feature type="transmembrane region" description="Helical" evidence="9">
    <location>
        <begin position="40"/>
        <end position="63"/>
    </location>
</feature>
<evidence type="ECO:0000256" key="8">
    <source>
        <dbReference type="ARBA" id="ARBA00023136"/>
    </source>
</evidence>
<feature type="transmembrane region" description="Helical" evidence="9">
    <location>
        <begin position="128"/>
        <end position="147"/>
    </location>
</feature>
<evidence type="ECO:0000256" key="4">
    <source>
        <dbReference type="ARBA" id="ARBA00022519"/>
    </source>
</evidence>
<dbReference type="GO" id="GO:0015173">
    <property type="term" value="F:aromatic amino acid transmembrane transporter activity"/>
    <property type="evidence" value="ECO:0007669"/>
    <property type="project" value="InterPro"/>
</dbReference>
<evidence type="ECO:0000256" key="6">
    <source>
        <dbReference type="ARBA" id="ARBA00022970"/>
    </source>
</evidence>
<dbReference type="Pfam" id="PF03222">
    <property type="entry name" value="Trp_Tyr_perm"/>
    <property type="match status" value="1"/>
</dbReference>
<keyword evidence="11" id="KW-1185">Reference proteome</keyword>
<protein>
    <submittedName>
        <fullName evidence="10">Tryptophan/tyrosine permease</fullName>
    </submittedName>
</protein>
<reference evidence="10 11" key="2">
    <citation type="journal article" date="2018" name="J. Invertebr. Pathol.">
        <title>'Candidatus Aquirickettsiella gammari' (Gammaproteobacteria: Legionellales: Coxiellaceae): A bacterial pathogen of the freshwater crustacean Gammarus fossarum (Malacostraca: Amphipoda).</title>
        <authorList>
            <person name="Bojko J."/>
            <person name="Dunn A.M."/>
            <person name="Stebbing P.D."/>
            <person name="van Aerle R."/>
            <person name="Bacela-Spychalska K."/>
            <person name="Bean T.P."/>
            <person name="Urrutia A."/>
            <person name="Stentiford G.D."/>
        </authorList>
    </citation>
    <scope>NUCLEOTIDE SEQUENCE [LARGE SCALE GENOMIC DNA]</scope>
    <source>
        <strain evidence="10">RA15029</strain>
    </source>
</reference>
<gene>
    <name evidence="10" type="ORF">CFE62_001300</name>
</gene>
<evidence type="ECO:0000256" key="7">
    <source>
        <dbReference type="ARBA" id="ARBA00022989"/>
    </source>
</evidence>
<dbReference type="PANTHER" id="PTHR46997:SF2">
    <property type="entry name" value="TYROSINE-SPECIFIC TRANSPORT SYSTEM"/>
    <property type="match status" value="1"/>
</dbReference>
<feature type="transmembrane region" description="Helical" evidence="9">
    <location>
        <begin position="154"/>
        <end position="172"/>
    </location>
</feature>
<dbReference type="InterPro" id="IPR013059">
    <property type="entry name" value="Trp_tyr_transpt"/>
</dbReference>
<evidence type="ECO:0000256" key="5">
    <source>
        <dbReference type="ARBA" id="ARBA00022692"/>
    </source>
</evidence>
<dbReference type="PRINTS" id="PR00166">
    <property type="entry name" value="AROAAPRMEASE"/>
</dbReference>
<keyword evidence="7 9" id="KW-1133">Transmembrane helix</keyword>
<evidence type="ECO:0000256" key="9">
    <source>
        <dbReference type="SAM" id="Phobius"/>
    </source>
</evidence>
<dbReference type="GO" id="GO:0005886">
    <property type="term" value="C:plasma membrane"/>
    <property type="evidence" value="ECO:0007669"/>
    <property type="project" value="UniProtKB-SubCell"/>
</dbReference>
<feature type="transmembrane region" description="Helical" evidence="9">
    <location>
        <begin position="279"/>
        <end position="301"/>
    </location>
</feature>
<dbReference type="GO" id="GO:0003333">
    <property type="term" value="P:amino acid transmembrane transport"/>
    <property type="evidence" value="ECO:0007669"/>
    <property type="project" value="InterPro"/>
</dbReference>
<evidence type="ECO:0000256" key="2">
    <source>
        <dbReference type="ARBA" id="ARBA00022448"/>
    </source>
</evidence>
<feature type="transmembrane region" description="Helical" evidence="9">
    <location>
        <begin position="377"/>
        <end position="399"/>
    </location>
</feature>
<evidence type="ECO:0000313" key="10">
    <source>
        <dbReference type="EMBL" id="RDH41023.1"/>
    </source>
</evidence>
<dbReference type="PANTHER" id="PTHR46997">
    <property type="entry name" value="LOW AFFINITY TRYPTOPHAN PERMEASE-RELATED"/>
    <property type="match status" value="1"/>
</dbReference>
<dbReference type="AlphaFoldDB" id="A0A370CJQ2"/>
<keyword evidence="5 9" id="KW-0812">Transmembrane</keyword>
<organism evidence="10 11">
    <name type="scientific">Candidatus Aquirickettsiella gammari</name>
    <dbReference type="NCBI Taxonomy" id="2016198"/>
    <lineage>
        <taxon>Bacteria</taxon>
        <taxon>Pseudomonadati</taxon>
        <taxon>Pseudomonadota</taxon>
        <taxon>Gammaproteobacteria</taxon>
        <taxon>Legionellales</taxon>
        <taxon>Coxiellaceae</taxon>
        <taxon>Candidatus Aquirickettsiella</taxon>
    </lineage>
</organism>
<evidence type="ECO:0000256" key="3">
    <source>
        <dbReference type="ARBA" id="ARBA00022475"/>
    </source>
</evidence>
<feature type="transmembrane region" description="Helical" evidence="9">
    <location>
        <begin position="321"/>
        <end position="338"/>
    </location>
</feature>
<accession>A0A370CJQ2</accession>
<proteinExistence type="predicted"/>
<keyword evidence="8 9" id="KW-0472">Membrane</keyword>
<dbReference type="EMBL" id="NMOS02000002">
    <property type="protein sequence ID" value="RDH41023.1"/>
    <property type="molecule type" value="Genomic_DNA"/>
</dbReference>
<dbReference type="Gene3D" id="1.20.1740.10">
    <property type="entry name" value="Amino acid/polyamine transporter I"/>
    <property type="match status" value="1"/>
</dbReference>
<dbReference type="InterPro" id="IPR018227">
    <property type="entry name" value="Amino_acid_transport_2"/>
</dbReference>
<reference evidence="10 11" key="1">
    <citation type="journal article" date="2017" name="Int. J. Syst. Evol. Microbiol.">
        <title>Aquarickettsiella crustaci n. gen. n. sp. (Gammaproteobacteria: Legionellales: Coxiellaceae); a bacterial pathogen of the freshwater crustacean: Gammarus fossarum (Malacostraca: Amphipoda).</title>
        <authorList>
            <person name="Bojko J."/>
            <person name="Dunn A.M."/>
            <person name="Stebbing P.D."/>
            <person name="Van Aerle R."/>
            <person name="Bacela-Spychalska K."/>
            <person name="Bean T.P."/>
            <person name="Stentiford G.D."/>
        </authorList>
    </citation>
    <scope>NUCLEOTIDE SEQUENCE [LARGE SCALE GENOMIC DNA]</scope>
    <source>
        <strain evidence="10">RA15029</strain>
    </source>
</reference>
<feature type="transmembrane region" description="Helical" evidence="9">
    <location>
        <begin position="83"/>
        <end position="108"/>
    </location>
</feature>
<keyword evidence="4" id="KW-0997">Cell inner membrane</keyword>
<comment type="caution">
    <text evidence="10">The sequence shown here is derived from an EMBL/GenBank/DDBJ whole genome shotgun (WGS) entry which is preliminary data.</text>
</comment>
<feature type="transmembrane region" description="Helical" evidence="9">
    <location>
        <begin position="225"/>
        <end position="248"/>
    </location>
</feature>
<evidence type="ECO:0000256" key="1">
    <source>
        <dbReference type="ARBA" id="ARBA00004429"/>
    </source>
</evidence>
<feature type="transmembrane region" description="Helical" evidence="9">
    <location>
        <begin position="344"/>
        <end position="365"/>
    </location>
</feature>
<feature type="transmembrane region" description="Helical" evidence="9">
    <location>
        <begin position="12"/>
        <end position="34"/>
    </location>
</feature>
<keyword evidence="3" id="KW-1003">Cell membrane</keyword>
<keyword evidence="2" id="KW-0813">Transport</keyword>